<keyword evidence="1" id="KW-0540">Nuclease</keyword>
<proteinExistence type="predicted"/>
<evidence type="ECO:0000259" key="10">
    <source>
        <dbReference type="Pfam" id="PF13966"/>
    </source>
</evidence>
<evidence type="ECO:0000256" key="1">
    <source>
        <dbReference type="ARBA" id="ARBA00022722"/>
    </source>
</evidence>
<protein>
    <recommendedName>
        <fullName evidence="14">Reverse transcriptase zinc-binding domain-containing protein</fullName>
    </recommendedName>
</protein>
<gene>
    <name evidence="12" type="ORF">Sango_1925700</name>
</gene>
<comment type="caution">
    <text evidence="12">The sequence shown here is derived from an EMBL/GenBank/DDBJ whole genome shotgun (WGS) entry which is preliminary data.</text>
</comment>
<name>A0AAE1WDQ1_9LAMI</name>
<keyword evidence="4" id="KW-0378">Hydrolase</keyword>
<dbReference type="InterPro" id="IPR057670">
    <property type="entry name" value="SH3_retrovirus"/>
</dbReference>
<dbReference type="GO" id="GO:0015074">
    <property type="term" value="P:DNA integration"/>
    <property type="evidence" value="ECO:0007669"/>
    <property type="project" value="UniProtKB-KW"/>
</dbReference>
<evidence type="ECO:0000313" key="12">
    <source>
        <dbReference type="EMBL" id="KAK4391479.1"/>
    </source>
</evidence>
<keyword evidence="2" id="KW-0479">Metal-binding</keyword>
<evidence type="ECO:0008006" key="14">
    <source>
        <dbReference type="Google" id="ProtNLM"/>
    </source>
</evidence>
<organism evidence="12 13">
    <name type="scientific">Sesamum angolense</name>
    <dbReference type="NCBI Taxonomy" id="2727404"/>
    <lineage>
        <taxon>Eukaryota</taxon>
        <taxon>Viridiplantae</taxon>
        <taxon>Streptophyta</taxon>
        <taxon>Embryophyta</taxon>
        <taxon>Tracheophyta</taxon>
        <taxon>Spermatophyta</taxon>
        <taxon>Magnoliopsida</taxon>
        <taxon>eudicotyledons</taxon>
        <taxon>Gunneridae</taxon>
        <taxon>Pentapetalae</taxon>
        <taxon>asterids</taxon>
        <taxon>lamiids</taxon>
        <taxon>Lamiales</taxon>
        <taxon>Pedaliaceae</taxon>
        <taxon>Sesamum</taxon>
    </lineage>
</organism>
<evidence type="ECO:0000313" key="13">
    <source>
        <dbReference type="Proteomes" id="UP001289374"/>
    </source>
</evidence>
<dbReference type="GO" id="GO:0016787">
    <property type="term" value="F:hydrolase activity"/>
    <property type="evidence" value="ECO:0007669"/>
    <property type="project" value="UniProtKB-KW"/>
</dbReference>
<dbReference type="AlphaFoldDB" id="A0AAE1WDQ1"/>
<dbReference type="GO" id="GO:0003887">
    <property type="term" value="F:DNA-directed DNA polymerase activity"/>
    <property type="evidence" value="ECO:0007669"/>
    <property type="project" value="UniProtKB-KW"/>
</dbReference>
<sequence>CPTKILQNATPQEQWSRRKPTLSHLRVFGCVAYFHVADELRIKLDKSEKLVFIGYDGKSKRYKLYSPRTKRNVVTVNNLAMLDEFEKDMAAEFEISNIGSMSHYLGIESMTVGGSVGGYGPVPSRVRVLAWSVCVGALPTLKDLARGRPTINTYCALCGADIKSLRHVRLECPYTRLVWALSNISWRDISNWVDDTVGWISGVLQRLGMEDKVSCTMLGPLAKSKQEVMEDVT</sequence>
<evidence type="ECO:0000256" key="9">
    <source>
        <dbReference type="ARBA" id="ARBA00023172"/>
    </source>
</evidence>
<dbReference type="InterPro" id="IPR026960">
    <property type="entry name" value="RVT-Znf"/>
</dbReference>
<keyword evidence="3" id="KW-0255">Endonuclease</keyword>
<dbReference type="Pfam" id="PF13966">
    <property type="entry name" value="zf-RVT"/>
    <property type="match status" value="1"/>
</dbReference>
<keyword evidence="6" id="KW-0229">DNA integration</keyword>
<evidence type="ECO:0000256" key="5">
    <source>
        <dbReference type="ARBA" id="ARBA00022842"/>
    </source>
</evidence>
<reference evidence="12" key="2">
    <citation type="journal article" date="2024" name="Plant">
        <title>Genomic evolution and insights into agronomic trait innovations of Sesamum species.</title>
        <authorList>
            <person name="Miao H."/>
            <person name="Wang L."/>
            <person name="Qu L."/>
            <person name="Liu H."/>
            <person name="Sun Y."/>
            <person name="Le M."/>
            <person name="Wang Q."/>
            <person name="Wei S."/>
            <person name="Zheng Y."/>
            <person name="Lin W."/>
            <person name="Duan Y."/>
            <person name="Cao H."/>
            <person name="Xiong S."/>
            <person name="Wang X."/>
            <person name="Wei L."/>
            <person name="Li C."/>
            <person name="Ma Q."/>
            <person name="Ju M."/>
            <person name="Zhao R."/>
            <person name="Li G."/>
            <person name="Mu C."/>
            <person name="Tian Q."/>
            <person name="Mei H."/>
            <person name="Zhang T."/>
            <person name="Gao T."/>
            <person name="Zhang H."/>
        </authorList>
    </citation>
    <scope>NUCLEOTIDE SEQUENCE</scope>
    <source>
        <strain evidence="12">K16</strain>
    </source>
</reference>
<keyword evidence="8" id="KW-0808">Transferase</keyword>
<keyword evidence="7" id="KW-0695">RNA-directed DNA polymerase</keyword>
<accession>A0AAE1WDQ1</accession>
<feature type="domain" description="Reverse transcriptase zinc-binding" evidence="10">
    <location>
        <begin position="122"/>
        <end position="179"/>
    </location>
</feature>
<evidence type="ECO:0000259" key="11">
    <source>
        <dbReference type="Pfam" id="PF25597"/>
    </source>
</evidence>
<evidence type="ECO:0000256" key="8">
    <source>
        <dbReference type="ARBA" id="ARBA00022932"/>
    </source>
</evidence>
<evidence type="ECO:0000256" key="4">
    <source>
        <dbReference type="ARBA" id="ARBA00022801"/>
    </source>
</evidence>
<evidence type="ECO:0000256" key="3">
    <source>
        <dbReference type="ARBA" id="ARBA00022759"/>
    </source>
</evidence>
<keyword evidence="9" id="KW-0233">DNA recombination</keyword>
<dbReference type="GO" id="GO:0006310">
    <property type="term" value="P:DNA recombination"/>
    <property type="evidence" value="ECO:0007669"/>
    <property type="project" value="UniProtKB-KW"/>
</dbReference>
<keyword evidence="8" id="KW-0239">DNA-directed DNA polymerase</keyword>
<feature type="domain" description="Retroviral polymerase SH3-like" evidence="11">
    <location>
        <begin position="30"/>
        <end position="75"/>
    </location>
</feature>
<evidence type="ECO:0000256" key="6">
    <source>
        <dbReference type="ARBA" id="ARBA00022908"/>
    </source>
</evidence>
<dbReference type="Proteomes" id="UP001289374">
    <property type="component" value="Unassembled WGS sequence"/>
</dbReference>
<keyword evidence="13" id="KW-1185">Reference proteome</keyword>
<feature type="non-terminal residue" evidence="12">
    <location>
        <position position="1"/>
    </location>
</feature>
<reference evidence="12" key="1">
    <citation type="submission" date="2020-06" db="EMBL/GenBank/DDBJ databases">
        <authorList>
            <person name="Li T."/>
            <person name="Hu X."/>
            <person name="Zhang T."/>
            <person name="Song X."/>
            <person name="Zhang H."/>
            <person name="Dai N."/>
            <person name="Sheng W."/>
            <person name="Hou X."/>
            <person name="Wei L."/>
        </authorList>
    </citation>
    <scope>NUCLEOTIDE SEQUENCE</scope>
    <source>
        <strain evidence="12">K16</strain>
        <tissue evidence="12">Leaf</tissue>
    </source>
</reference>
<keyword evidence="8" id="KW-0548">Nucleotidyltransferase</keyword>
<dbReference type="PANTHER" id="PTHR42648">
    <property type="entry name" value="TRANSPOSASE, PUTATIVE-RELATED"/>
    <property type="match status" value="1"/>
</dbReference>
<dbReference type="GO" id="GO:0004519">
    <property type="term" value="F:endonuclease activity"/>
    <property type="evidence" value="ECO:0007669"/>
    <property type="project" value="UniProtKB-KW"/>
</dbReference>
<dbReference type="PANTHER" id="PTHR42648:SF11">
    <property type="entry name" value="TRANSPOSON TY4-P GAG-POL POLYPROTEIN"/>
    <property type="match status" value="1"/>
</dbReference>
<dbReference type="EMBL" id="JACGWL010000011">
    <property type="protein sequence ID" value="KAK4391479.1"/>
    <property type="molecule type" value="Genomic_DNA"/>
</dbReference>
<evidence type="ECO:0000256" key="7">
    <source>
        <dbReference type="ARBA" id="ARBA00022918"/>
    </source>
</evidence>
<evidence type="ECO:0000256" key="2">
    <source>
        <dbReference type="ARBA" id="ARBA00022723"/>
    </source>
</evidence>
<dbReference type="InterPro" id="IPR039537">
    <property type="entry name" value="Retrotran_Ty1/copia-like"/>
</dbReference>
<keyword evidence="5" id="KW-0460">Magnesium</keyword>
<dbReference type="Pfam" id="PF25597">
    <property type="entry name" value="SH3_retrovirus"/>
    <property type="match status" value="1"/>
</dbReference>
<dbReference type="GO" id="GO:0046872">
    <property type="term" value="F:metal ion binding"/>
    <property type="evidence" value="ECO:0007669"/>
    <property type="project" value="UniProtKB-KW"/>
</dbReference>
<dbReference type="GO" id="GO:0003964">
    <property type="term" value="F:RNA-directed DNA polymerase activity"/>
    <property type="evidence" value="ECO:0007669"/>
    <property type="project" value="UniProtKB-KW"/>
</dbReference>